<organism evidence="1 2">
    <name type="scientific">Buttiauxella warmboldiae</name>
    <dbReference type="NCBI Taxonomy" id="82993"/>
    <lineage>
        <taxon>Bacteria</taxon>
        <taxon>Pseudomonadati</taxon>
        <taxon>Pseudomonadota</taxon>
        <taxon>Gammaproteobacteria</taxon>
        <taxon>Enterobacterales</taxon>
        <taxon>Enterobacteriaceae</taxon>
        <taxon>Buttiauxella</taxon>
    </lineage>
</organism>
<comment type="caution">
    <text evidence="1">The sequence shown here is derived from an EMBL/GenBank/DDBJ whole genome shotgun (WGS) entry which is preliminary data.</text>
</comment>
<reference evidence="1 2" key="1">
    <citation type="submission" date="2018-11" db="EMBL/GenBank/DDBJ databases">
        <title>Draft genome sequence of Buttiauxella warmboldiae CCUG 35512.</title>
        <authorList>
            <person name="Salva-Serra F."/>
            <person name="Marathe N."/>
            <person name="Moore E."/>
            <person name="Svensson L."/>
            <person name="Engstrom-Jakobsson H."/>
        </authorList>
    </citation>
    <scope>NUCLEOTIDE SEQUENCE [LARGE SCALE GENOMIC DNA]</scope>
    <source>
        <strain evidence="1 2">CCUG 35512</strain>
    </source>
</reference>
<evidence type="ECO:0000313" key="1">
    <source>
        <dbReference type="EMBL" id="RPH31018.1"/>
    </source>
</evidence>
<keyword evidence="2" id="KW-1185">Reference proteome</keyword>
<name>A0A3N5DRH5_9ENTR</name>
<dbReference type="InterPro" id="IPR010438">
    <property type="entry name" value="Lambda_Bor"/>
</dbReference>
<dbReference type="OrthoDB" id="332829at2"/>
<protein>
    <submittedName>
        <fullName evidence="1">Lipoprotein bor</fullName>
    </submittedName>
</protein>
<dbReference type="Pfam" id="PF06291">
    <property type="entry name" value="Lambda_Bor"/>
    <property type="match status" value="1"/>
</dbReference>
<dbReference type="RefSeq" id="WP_124022273.1">
    <property type="nucleotide sequence ID" value="NZ_RPOH01000002.1"/>
</dbReference>
<sequence>MKKLMIAVIATVVLSGCAQQRFTINKEIAEKPQQTTTHHFFVSGIGQTKTIDAAAVCGGADKVVRTEVQQTFVNGLLSFVTFGIYTPRDARVYCAK</sequence>
<gene>
    <name evidence="1" type="ORF">EHN07_00465</name>
</gene>
<keyword evidence="1" id="KW-0449">Lipoprotein</keyword>
<dbReference type="EMBL" id="RPOH01000002">
    <property type="protein sequence ID" value="RPH31018.1"/>
    <property type="molecule type" value="Genomic_DNA"/>
</dbReference>
<dbReference type="PROSITE" id="PS51257">
    <property type="entry name" value="PROKAR_LIPOPROTEIN"/>
    <property type="match status" value="1"/>
</dbReference>
<evidence type="ECO:0000313" key="2">
    <source>
        <dbReference type="Proteomes" id="UP000268615"/>
    </source>
</evidence>
<dbReference type="Proteomes" id="UP000268615">
    <property type="component" value="Unassembled WGS sequence"/>
</dbReference>
<proteinExistence type="predicted"/>
<accession>A0A3N5DRH5</accession>
<dbReference type="AlphaFoldDB" id="A0A3N5DRH5"/>